<reference evidence="2" key="1">
    <citation type="journal article" date="2020" name="Nature">
        <title>Giant virus diversity and host interactions through global metagenomics.</title>
        <authorList>
            <person name="Schulz F."/>
            <person name="Roux S."/>
            <person name="Paez-Espino D."/>
            <person name="Jungbluth S."/>
            <person name="Walsh D.A."/>
            <person name="Denef V.J."/>
            <person name="McMahon K.D."/>
            <person name="Konstantinidis K.T."/>
            <person name="Eloe-Fadrosh E.A."/>
            <person name="Kyrpides N.C."/>
            <person name="Woyke T."/>
        </authorList>
    </citation>
    <scope>NUCLEOTIDE SEQUENCE</scope>
    <source>
        <strain evidence="2">GVMAG-M-3300020182-33</strain>
    </source>
</reference>
<feature type="region of interest" description="Disordered" evidence="1">
    <location>
        <begin position="31"/>
        <end position="53"/>
    </location>
</feature>
<proteinExistence type="predicted"/>
<organism evidence="2">
    <name type="scientific">viral metagenome</name>
    <dbReference type="NCBI Taxonomy" id="1070528"/>
    <lineage>
        <taxon>unclassified sequences</taxon>
        <taxon>metagenomes</taxon>
        <taxon>organismal metagenomes</taxon>
    </lineage>
</organism>
<accession>A0A6C0C0B8</accession>
<protein>
    <submittedName>
        <fullName evidence="2">Uncharacterized protein</fullName>
    </submittedName>
</protein>
<evidence type="ECO:0000313" key="2">
    <source>
        <dbReference type="EMBL" id="QHS97541.1"/>
    </source>
</evidence>
<dbReference type="AlphaFoldDB" id="A0A6C0C0B8"/>
<dbReference type="EMBL" id="MN739300">
    <property type="protein sequence ID" value="QHS97541.1"/>
    <property type="molecule type" value="Genomic_DNA"/>
</dbReference>
<name>A0A6C0C0B8_9ZZZZ</name>
<feature type="compositionally biased region" description="Polar residues" evidence="1">
    <location>
        <begin position="36"/>
        <end position="53"/>
    </location>
</feature>
<sequence length="53" mass="6004">MQIQLKNELTHAICAFEPKRSNWPNLERNITLAPKASSSATRKGPWSSSVDHR</sequence>
<evidence type="ECO:0000256" key="1">
    <source>
        <dbReference type="SAM" id="MobiDB-lite"/>
    </source>
</evidence>